<name>A0AA88YJG4_PINIB</name>
<proteinExistence type="predicted"/>
<keyword evidence="3" id="KW-1185">Reference proteome</keyword>
<gene>
    <name evidence="2" type="ORF">FSP39_011637</name>
</gene>
<dbReference type="Proteomes" id="UP001186944">
    <property type="component" value="Unassembled WGS sequence"/>
</dbReference>
<evidence type="ECO:0000313" key="3">
    <source>
        <dbReference type="Proteomes" id="UP001186944"/>
    </source>
</evidence>
<protein>
    <recommendedName>
        <fullName evidence="1">Integrase core domain-containing protein</fullName>
    </recommendedName>
</protein>
<dbReference type="PANTHER" id="PTHR46791">
    <property type="entry name" value="EXPRESSED PROTEIN"/>
    <property type="match status" value="1"/>
</dbReference>
<evidence type="ECO:0000313" key="2">
    <source>
        <dbReference type="EMBL" id="KAK3102477.1"/>
    </source>
</evidence>
<dbReference type="EMBL" id="VSWD01000005">
    <property type="protein sequence ID" value="KAK3102477.1"/>
    <property type="molecule type" value="Genomic_DNA"/>
</dbReference>
<comment type="caution">
    <text evidence="2">The sequence shown here is derived from an EMBL/GenBank/DDBJ whole genome shotgun (WGS) entry which is preliminary data.</text>
</comment>
<accession>A0AA88YJG4</accession>
<feature type="domain" description="Integrase core" evidence="1">
    <location>
        <begin position="118"/>
        <end position="294"/>
    </location>
</feature>
<dbReference type="InterPro" id="IPR058913">
    <property type="entry name" value="Integrase_dom_put"/>
</dbReference>
<organism evidence="2 3">
    <name type="scientific">Pinctada imbricata</name>
    <name type="common">Atlantic pearl-oyster</name>
    <name type="synonym">Pinctada martensii</name>
    <dbReference type="NCBI Taxonomy" id="66713"/>
    <lineage>
        <taxon>Eukaryota</taxon>
        <taxon>Metazoa</taxon>
        <taxon>Spiralia</taxon>
        <taxon>Lophotrochozoa</taxon>
        <taxon>Mollusca</taxon>
        <taxon>Bivalvia</taxon>
        <taxon>Autobranchia</taxon>
        <taxon>Pteriomorphia</taxon>
        <taxon>Pterioida</taxon>
        <taxon>Pterioidea</taxon>
        <taxon>Pteriidae</taxon>
        <taxon>Pinctada</taxon>
    </lineage>
</organism>
<dbReference type="InterPro" id="IPR012337">
    <property type="entry name" value="RNaseH-like_sf"/>
</dbReference>
<reference evidence="2" key="1">
    <citation type="submission" date="2019-08" db="EMBL/GenBank/DDBJ databases">
        <title>The improved chromosome-level genome for the pearl oyster Pinctada fucata martensii using PacBio sequencing and Hi-C.</title>
        <authorList>
            <person name="Zheng Z."/>
        </authorList>
    </citation>
    <scope>NUCLEOTIDE SEQUENCE</scope>
    <source>
        <strain evidence="2">ZZ-2019</strain>
        <tissue evidence="2">Adductor muscle</tissue>
    </source>
</reference>
<sequence length="386" mass="45798">MERDELIREYFKLGLKYSEIIQCLEELHGYSVGLRTLKRITKKLRLFRRKFKSDILEIALFLLQQCNEHGKMHGYRWMHLKCLERGFVVDQETVRVMLLIIDPAGVAYRKRRRLRRRVYSIRGPNSVWHIDGYDKLSRYGIPIHGCVDGFSRQIIWLKAGVSNKNPFVIAHYYIHSIRKYGICPRRVRADMGTENIHVETIQKFLRRNHVDEYAGERSFLYGKSINNQRIESMWGMIRRQGIQFWINFFQDLVEGGYHDGDHLDKELCRFCFLQAVQNTLDDISSIWNRHRIRPYRQGISRCGRPFLLHHMPRAYGSADFGTEINVMEVDICEGELETIPHYPCSKLIEELCTCIMDETTLQCQRTQRACVICIYFLEKISEKIYN</sequence>
<evidence type="ECO:0000259" key="1">
    <source>
        <dbReference type="Pfam" id="PF24764"/>
    </source>
</evidence>
<dbReference type="PANTHER" id="PTHR46791:SF13">
    <property type="entry name" value="CLR5 DOMAIN-CONTAINING PROTEIN"/>
    <property type="match status" value="1"/>
</dbReference>
<dbReference type="Pfam" id="PF24764">
    <property type="entry name" value="rva_4"/>
    <property type="match status" value="1"/>
</dbReference>
<dbReference type="SUPFAM" id="SSF53098">
    <property type="entry name" value="Ribonuclease H-like"/>
    <property type="match status" value="1"/>
</dbReference>
<dbReference type="AlphaFoldDB" id="A0AA88YJG4"/>